<evidence type="ECO:0000313" key="1">
    <source>
        <dbReference type="EMBL" id="GAG21172.1"/>
    </source>
</evidence>
<name>X0WD88_9ZZZZ</name>
<dbReference type="AlphaFoldDB" id="X0WD88"/>
<proteinExistence type="predicted"/>
<organism evidence="1">
    <name type="scientific">marine sediment metagenome</name>
    <dbReference type="NCBI Taxonomy" id="412755"/>
    <lineage>
        <taxon>unclassified sequences</taxon>
        <taxon>metagenomes</taxon>
        <taxon>ecological metagenomes</taxon>
    </lineage>
</organism>
<gene>
    <name evidence="1" type="ORF">S01H1_51186</name>
</gene>
<feature type="non-terminal residue" evidence="1">
    <location>
        <position position="64"/>
    </location>
</feature>
<dbReference type="EMBL" id="BARS01033023">
    <property type="protein sequence ID" value="GAG21172.1"/>
    <property type="molecule type" value="Genomic_DNA"/>
</dbReference>
<accession>X0WD88</accession>
<reference evidence="1" key="1">
    <citation type="journal article" date="2014" name="Front. Microbiol.">
        <title>High frequency of phylogenetically diverse reductive dehalogenase-homologous genes in deep subseafloor sedimentary metagenomes.</title>
        <authorList>
            <person name="Kawai M."/>
            <person name="Futagami T."/>
            <person name="Toyoda A."/>
            <person name="Takaki Y."/>
            <person name="Nishi S."/>
            <person name="Hori S."/>
            <person name="Arai W."/>
            <person name="Tsubouchi T."/>
            <person name="Morono Y."/>
            <person name="Uchiyama I."/>
            <person name="Ito T."/>
            <person name="Fujiyama A."/>
            <person name="Inagaki F."/>
            <person name="Takami H."/>
        </authorList>
    </citation>
    <scope>NUCLEOTIDE SEQUENCE</scope>
    <source>
        <strain evidence="1">Expedition CK06-06</strain>
    </source>
</reference>
<sequence>MGDGSVQLRIGTVMPEEYNWRSTWDDLDLLKAYAELDTGKVHGLAVALSRANARIKDLRELIGR</sequence>
<protein>
    <submittedName>
        <fullName evidence="1">Uncharacterized protein</fullName>
    </submittedName>
</protein>
<comment type="caution">
    <text evidence="1">The sequence shown here is derived from an EMBL/GenBank/DDBJ whole genome shotgun (WGS) entry which is preliminary data.</text>
</comment>